<dbReference type="AlphaFoldDB" id="A0A1D8GLR2"/>
<name>A0A1D8GLR2_9FIRM</name>
<dbReference type="RefSeq" id="WP_069980084.1">
    <property type="nucleotide sequence ID" value="NZ_CP017269.1"/>
</dbReference>
<feature type="domain" description="HTH marR-type" evidence="1">
    <location>
        <begin position="1"/>
        <end position="143"/>
    </location>
</feature>
<dbReference type="Gene3D" id="1.10.10.10">
    <property type="entry name" value="Winged helix-like DNA-binding domain superfamily/Winged helix DNA-binding domain"/>
    <property type="match status" value="1"/>
</dbReference>
<dbReference type="SUPFAM" id="SSF46785">
    <property type="entry name" value="Winged helix' DNA-binding domain"/>
    <property type="match status" value="1"/>
</dbReference>
<dbReference type="InterPro" id="IPR036388">
    <property type="entry name" value="WH-like_DNA-bd_sf"/>
</dbReference>
<dbReference type="InterPro" id="IPR000835">
    <property type="entry name" value="HTH_MarR-typ"/>
</dbReference>
<evidence type="ECO:0000313" key="3">
    <source>
        <dbReference type="Proteomes" id="UP000095743"/>
    </source>
</evidence>
<gene>
    <name evidence="2" type="ORF">Gferi_21260</name>
</gene>
<dbReference type="PROSITE" id="PS50995">
    <property type="entry name" value="HTH_MARR_2"/>
    <property type="match status" value="1"/>
</dbReference>
<dbReference type="EMBL" id="CP017269">
    <property type="protein sequence ID" value="AOT71839.1"/>
    <property type="molecule type" value="Genomic_DNA"/>
</dbReference>
<dbReference type="SMART" id="SM00347">
    <property type="entry name" value="HTH_MARR"/>
    <property type="match status" value="1"/>
</dbReference>
<dbReference type="OrthoDB" id="165131at2"/>
<dbReference type="InterPro" id="IPR039422">
    <property type="entry name" value="MarR/SlyA-like"/>
</dbReference>
<accession>A0A1D8GLR2</accession>
<sequence>MKNNEKKPSICNCLNLRRASAAITKIYDEKLAPSGLTVSQYSILKHLKLFGPVSVSDLAIKIRLDRTTLVRSLKPLETASLIIDVSQKGTRNRQLQLTEKGIEKCIEAEYLWNDVQNFIEQKLGKENIEKLTSLLSIIERMGS</sequence>
<dbReference type="PANTHER" id="PTHR33164">
    <property type="entry name" value="TRANSCRIPTIONAL REGULATOR, MARR FAMILY"/>
    <property type="match status" value="1"/>
</dbReference>
<dbReference type="Proteomes" id="UP000095743">
    <property type="component" value="Chromosome"/>
</dbReference>
<evidence type="ECO:0000259" key="1">
    <source>
        <dbReference type="PROSITE" id="PS50995"/>
    </source>
</evidence>
<dbReference type="GO" id="GO:0006950">
    <property type="term" value="P:response to stress"/>
    <property type="evidence" value="ECO:0007669"/>
    <property type="project" value="TreeGrafter"/>
</dbReference>
<protein>
    <submittedName>
        <fullName evidence="2">MarR family transcriptional regulator</fullName>
    </submittedName>
</protein>
<dbReference type="Pfam" id="PF01047">
    <property type="entry name" value="MarR"/>
    <property type="match status" value="1"/>
</dbReference>
<proteinExistence type="predicted"/>
<organism evidence="2 3">
    <name type="scientific">Geosporobacter ferrireducens</name>
    <dbReference type="NCBI Taxonomy" id="1424294"/>
    <lineage>
        <taxon>Bacteria</taxon>
        <taxon>Bacillati</taxon>
        <taxon>Bacillota</taxon>
        <taxon>Clostridia</taxon>
        <taxon>Peptostreptococcales</taxon>
        <taxon>Thermotaleaceae</taxon>
        <taxon>Geosporobacter</taxon>
    </lineage>
</organism>
<reference evidence="2 3" key="1">
    <citation type="submission" date="2016-09" db="EMBL/GenBank/DDBJ databases">
        <title>Genomic analysis reveals versatility of anaerobic energy metabolism of Geosporobacter ferrireducens IRF9 of phylum Firmicutes.</title>
        <authorList>
            <person name="Kim S.-J."/>
        </authorList>
    </citation>
    <scope>NUCLEOTIDE SEQUENCE [LARGE SCALE GENOMIC DNA]</scope>
    <source>
        <strain evidence="2 3">IRF9</strain>
    </source>
</reference>
<dbReference type="GO" id="GO:0003700">
    <property type="term" value="F:DNA-binding transcription factor activity"/>
    <property type="evidence" value="ECO:0007669"/>
    <property type="project" value="InterPro"/>
</dbReference>
<evidence type="ECO:0000313" key="2">
    <source>
        <dbReference type="EMBL" id="AOT71839.1"/>
    </source>
</evidence>
<dbReference type="InterPro" id="IPR036390">
    <property type="entry name" value="WH_DNA-bd_sf"/>
</dbReference>
<keyword evidence="3" id="KW-1185">Reference proteome</keyword>
<dbReference type="KEGG" id="gfe:Gferi_21260"/>
<dbReference type="PANTHER" id="PTHR33164:SF105">
    <property type="entry name" value="TRANSCRIPTIONAL REPRESSOR PROTEIN-RELATED"/>
    <property type="match status" value="1"/>
</dbReference>